<evidence type="ECO:0000313" key="4">
    <source>
        <dbReference type="Proteomes" id="UP000003751"/>
    </source>
</evidence>
<accession>E7R018</accession>
<evidence type="ECO:0000313" key="2">
    <source>
        <dbReference type="EMBL" id="EFW89912.1"/>
    </source>
</evidence>
<evidence type="ECO:0000256" key="1">
    <source>
        <dbReference type="SAM" id="Phobius"/>
    </source>
</evidence>
<protein>
    <submittedName>
        <fullName evidence="2">Uncharacterized protein</fullName>
    </submittedName>
</protein>
<proteinExistence type="predicted"/>
<keyword evidence="1" id="KW-1133">Transmembrane helix</keyword>
<dbReference type="Proteomes" id="UP000003751">
    <property type="component" value="Unassembled WGS sequence"/>
</dbReference>
<gene>
    <name evidence="3" type="ORF">SAMN05444342_1740</name>
    <name evidence="2" type="ORF">ZOD2009_22062</name>
</gene>
<reference evidence="3" key="3">
    <citation type="submission" date="2016-11" db="EMBL/GenBank/DDBJ databases">
        <authorList>
            <person name="Jaros S."/>
            <person name="Januszkiewicz K."/>
            <person name="Wedrychowicz H."/>
        </authorList>
    </citation>
    <scope>NUCLEOTIDE SEQUENCE [LARGE SCALE GENOMIC DNA]</scope>
    <source>
        <strain evidence="3">DX253</strain>
    </source>
</reference>
<keyword evidence="1" id="KW-0472">Membrane</keyword>
<dbReference type="EMBL" id="FRAN01000002">
    <property type="protein sequence ID" value="SHK57957.1"/>
    <property type="molecule type" value="Genomic_DNA"/>
</dbReference>
<dbReference type="PATRIC" id="fig|797209.4.peg.4331"/>
<sequence>MYAGPVILWPLVLLFVGGLLVSVAWRLLARQRRK</sequence>
<dbReference type="Proteomes" id="UP000184203">
    <property type="component" value="Unassembled WGS sequence"/>
</dbReference>
<reference evidence="2 4" key="1">
    <citation type="journal article" date="2014" name="ISME J.">
        <title>Trehalose/2-sulfotrehalose biosynthesis and glycine-betaine uptake are widely spread mechanisms for osmoadaptation in the Halobacteriales.</title>
        <authorList>
            <person name="Youssef N.H."/>
            <person name="Savage-Ashlock K.N."/>
            <person name="McCully A.L."/>
            <person name="Luedtke B."/>
            <person name="Shaw E.I."/>
            <person name="Hoff W.D."/>
            <person name="Elshahed M.S."/>
        </authorList>
    </citation>
    <scope>NUCLEOTIDE SEQUENCE [LARGE SCALE GENOMIC DNA]</scope>
    <source>
        <strain evidence="2 4">DX253</strain>
    </source>
</reference>
<name>E7R018_HALPU</name>
<keyword evidence="5" id="KW-1185">Reference proteome</keyword>
<organism evidence="2 4">
    <name type="scientific">Haladaptatus paucihalophilus DX253</name>
    <dbReference type="NCBI Taxonomy" id="797209"/>
    <lineage>
        <taxon>Archaea</taxon>
        <taxon>Methanobacteriati</taxon>
        <taxon>Methanobacteriota</taxon>
        <taxon>Stenosarchaea group</taxon>
        <taxon>Halobacteria</taxon>
        <taxon>Halobacteriales</taxon>
        <taxon>Haladaptataceae</taxon>
        <taxon>Haladaptatus</taxon>
    </lineage>
</organism>
<evidence type="ECO:0000313" key="3">
    <source>
        <dbReference type="EMBL" id="SHK57957.1"/>
    </source>
</evidence>
<feature type="transmembrane region" description="Helical" evidence="1">
    <location>
        <begin position="6"/>
        <end position="28"/>
    </location>
</feature>
<dbReference type="STRING" id="797209.GCA_000376445_01471"/>
<reference evidence="5" key="2">
    <citation type="submission" date="2016-11" db="EMBL/GenBank/DDBJ databases">
        <authorList>
            <person name="Varghese N."/>
            <person name="Submissions S."/>
        </authorList>
    </citation>
    <scope>NUCLEOTIDE SEQUENCE [LARGE SCALE GENOMIC DNA]</scope>
    <source>
        <strain evidence="5">DX253</strain>
    </source>
</reference>
<evidence type="ECO:0000313" key="5">
    <source>
        <dbReference type="Proteomes" id="UP000184203"/>
    </source>
</evidence>
<dbReference type="AlphaFoldDB" id="E7R018"/>
<keyword evidence="1" id="KW-0812">Transmembrane</keyword>
<dbReference type="EMBL" id="AEMG01000030">
    <property type="protein sequence ID" value="EFW89912.1"/>
    <property type="molecule type" value="Genomic_DNA"/>
</dbReference>